<feature type="domain" description="TonB-dependent receptor-like beta-barrel" evidence="16">
    <location>
        <begin position="175"/>
        <end position="614"/>
    </location>
</feature>
<dbReference type="SUPFAM" id="SSF56935">
    <property type="entry name" value="Porins"/>
    <property type="match status" value="1"/>
</dbReference>
<dbReference type="RefSeq" id="WP_188745659.1">
    <property type="nucleotide sequence ID" value="NZ_BMIJ01000001.1"/>
</dbReference>
<evidence type="ECO:0000256" key="12">
    <source>
        <dbReference type="PROSITE-ProRule" id="PRU01360"/>
    </source>
</evidence>
<keyword evidence="11 12" id="KW-0998">Cell outer membrane</keyword>
<keyword evidence="8" id="KW-0406">Ion transport</keyword>
<evidence type="ECO:0000256" key="8">
    <source>
        <dbReference type="ARBA" id="ARBA00023065"/>
    </source>
</evidence>
<dbReference type="InterPro" id="IPR036942">
    <property type="entry name" value="Beta-barrel_TonB_sf"/>
</dbReference>
<evidence type="ECO:0000256" key="14">
    <source>
        <dbReference type="RuleBase" id="RU003357"/>
    </source>
</evidence>
<organism evidence="18 19">
    <name type="scientific">Marinobacterium zhoushanense</name>
    <dbReference type="NCBI Taxonomy" id="1679163"/>
    <lineage>
        <taxon>Bacteria</taxon>
        <taxon>Pseudomonadati</taxon>
        <taxon>Pseudomonadota</taxon>
        <taxon>Gammaproteobacteria</taxon>
        <taxon>Oceanospirillales</taxon>
        <taxon>Oceanospirillaceae</taxon>
        <taxon>Marinobacterium</taxon>
    </lineage>
</organism>
<protein>
    <submittedName>
        <fullName evidence="18">TonB-dependent receptor</fullName>
    </submittedName>
</protein>
<evidence type="ECO:0000256" key="7">
    <source>
        <dbReference type="ARBA" id="ARBA00023004"/>
    </source>
</evidence>
<keyword evidence="19" id="KW-1185">Reference proteome</keyword>
<dbReference type="InterPro" id="IPR012910">
    <property type="entry name" value="Plug_dom"/>
</dbReference>
<evidence type="ECO:0000256" key="2">
    <source>
        <dbReference type="ARBA" id="ARBA00022448"/>
    </source>
</evidence>
<keyword evidence="9 14" id="KW-0798">TonB box</keyword>
<feature type="signal peptide" evidence="15">
    <location>
        <begin position="1"/>
        <end position="22"/>
    </location>
</feature>
<evidence type="ECO:0000256" key="4">
    <source>
        <dbReference type="ARBA" id="ARBA00022496"/>
    </source>
</evidence>
<evidence type="ECO:0000256" key="13">
    <source>
        <dbReference type="PROSITE-ProRule" id="PRU10144"/>
    </source>
</evidence>
<keyword evidence="18" id="KW-0675">Receptor</keyword>
<keyword evidence="10 12" id="KW-0472">Membrane</keyword>
<dbReference type="Proteomes" id="UP000629025">
    <property type="component" value="Unassembled WGS sequence"/>
</dbReference>
<evidence type="ECO:0000259" key="17">
    <source>
        <dbReference type="Pfam" id="PF07715"/>
    </source>
</evidence>
<name>A0ABQ1JZQ0_9GAMM</name>
<dbReference type="PANTHER" id="PTHR32552">
    <property type="entry name" value="FERRICHROME IRON RECEPTOR-RELATED"/>
    <property type="match status" value="1"/>
</dbReference>
<evidence type="ECO:0000256" key="11">
    <source>
        <dbReference type="ARBA" id="ARBA00023237"/>
    </source>
</evidence>
<keyword evidence="7" id="KW-0408">Iron</keyword>
<dbReference type="CDD" id="cd01347">
    <property type="entry name" value="ligand_gated_channel"/>
    <property type="match status" value="1"/>
</dbReference>
<evidence type="ECO:0000256" key="1">
    <source>
        <dbReference type="ARBA" id="ARBA00004571"/>
    </source>
</evidence>
<dbReference type="PROSITE" id="PS52016">
    <property type="entry name" value="TONB_DEPENDENT_REC_3"/>
    <property type="match status" value="1"/>
</dbReference>
<sequence length="649" mass="71289">MYFPTPALLAAAVAAISLNAQAAQSNTDSDTSEPLNVVVTGTRSAQPVGSAPGQVDVITRAQIEASGAQSVIEALRASGAVQIGQNTTGNSNDGVVSMRGFGENAGQNVLILVDGRPLNNPTLEAPNLATISLNAVERIEVLHGSAGVLYGQHAVGGVINIITREIEGTYAQLNGSAGSYDHNRLTGTFEHRYDSGVGLSLSADRDRNGGYRDNSGYDFDQAQAELSYRYDAGEILFSHEQINNNQRLPGSLSAAQVSNDRRQSLNPSDYFNEDLRIDRLYLQHRLTDHLGVTADWSQRDSNGEGSLSSFAFPQDTRVTAFAPRLTGHWATARGPLQLILGSDLTDSDYEAFSSTEITQDTEAVYARAQLPLVQQWSLTLGARHSKVEDRDLSADLRHHDSLLVKEIGVNWTPSEAQRVFIRRDENFRFATADENGLTLPGVDFLDPQTGVSWELGWSWSASASSLDLTLYQLDLDDEILFDSEIVNPDSWTGTGANINLDSSRRRGFVLSTEHQLTSALRVGGTYTLTDSELTAGSFKGNEVPFVSRHQFSLYGNYRFDPQWSLYTDLQYTGSRYLAGDDANAQSRLEADLVVNTSLNWRAEHWNARLNINNLFNERYYAYAGYSSFSGNYYYPAAERNLLLTVGYTF</sequence>
<keyword evidence="5 12" id="KW-0812">Transmembrane</keyword>
<dbReference type="Gene3D" id="2.40.170.20">
    <property type="entry name" value="TonB-dependent receptor, beta-barrel domain"/>
    <property type="match status" value="1"/>
</dbReference>
<evidence type="ECO:0000259" key="16">
    <source>
        <dbReference type="Pfam" id="PF00593"/>
    </source>
</evidence>
<gene>
    <name evidence="18" type="primary">btuB</name>
    <name evidence="18" type="ORF">GCM10011352_06590</name>
</gene>
<dbReference type="InterPro" id="IPR037066">
    <property type="entry name" value="Plug_dom_sf"/>
</dbReference>
<dbReference type="InterPro" id="IPR039426">
    <property type="entry name" value="TonB-dep_rcpt-like"/>
</dbReference>
<keyword evidence="6 15" id="KW-0732">Signal</keyword>
<comment type="similarity">
    <text evidence="12 14">Belongs to the TonB-dependent receptor family.</text>
</comment>
<keyword evidence="2 12" id="KW-0813">Transport</keyword>
<dbReference type="PANTHER" id="PTHR32552:SF68">
    <property type="entry name" value="FERRICHROME OUTER MEMBRANE TRANSPORTER_PHAGE RECEPTOR"/>
    <property type="match status" value="1"/>
</dbReference>
<dbReference type="Pfam" id="PF07715">
    <property type="entry name" value="Plug"/>
    <property type="match status" value="1"/>
</dbReference>
<dbReference type="Pfam" id="PF00593">
    <property type="entry name" value="TonB_dep_Rec_b-barrel"/>
    <property type="match status" value="1"/>
</dbReference>
<comment type="caution">
    <text evidence="18">The sequence shown here is derived from an EMBL/GenBank/DDBJ whole genome shotgun (WGS) entry which is preliminary data.</text>
</comment>
<feature type="short sequence motif" description="TonB C-terminal box" evidence="13">
    <location>
        <begin position="632"/>
        <end position="649"/>
    </location>
</feature>
<reference evidence="19" key="1">
    <citation type="journal article" date="2019" name="Int. J. Syst. Evol. Microbiol.">
        <title>The Global Catalogue of Microorganisms (GCM) 10K type strain sequencing project: providing services to taxonomists for standard genome sequencing and annotation.</title>
        <authorList>
            <consortium name="The Broad Institute Genomics Platform"/>
            <consortium name="The Broad Institute Genome Sequencing Center for Infectious Disease"/>
            <person name="Wu L."/>
            <person name="Ma J."/>
        </authorList>
    </citation>
    <scope>NUCLEOTIDE SEQUENCE [LARGE SCALE GENOMIC DNA]</scope>
    <source>
        <strain evidence="19">CGMCC 1.15341</strain>
    </source>
</reference>
<accession>A0ABQ1JZQ0</accession>
<dbReference type="PROSITE" id="PS01156">
    <property type="entry name" value="TONB_DEPENDENT_REC_2"/>
    <property type="match status" value="1"/>
</dbReference>
<dbReference type="Gene3D" id="2.170.130.10">
    <property type="entry name" value="TonB-dependent receptor, plug domain"/>
    <property type="match status" value="1"/>
</dbReference>
<keyword evidence="4" id="KW-0410">Iron transport</keyword>
<proteinExistence type="inferred from homology"/>
<dbReference type="EMBL" id="BMIJ01000001">
    <property type="protein sequence ID" value="GGB83431.1"/>
    <property type="molecule type" value="Genomic_DNA"/>
</dbReference>
<dbReference type="InterPro" id="IPR000531">
    <property type="entry name" value="Beta-barrel_TonB"/>
</dbReference>
<evidence type="ECO:0000313" key="18">
    <source>
        <dbReference type="EMBL" id="GGB83431.1"/>
    </source>
</evidence>
<evidence type="ECO:0000256" key="9">
    <source>
        <dbReference type="ARBA" id="ARBA00023077"/>
    </source>
</evidence>
<evidence type="ECO:0000256" key="6">
    <source>
        <dbReference type="ARBA" id="ARBA00022729"/>
    </source>
</evidence>
<comment type="subcellular location">
    <subcellularLocation>
        <location evidence="1 12">Cell outer membrane</location>
        <topology evidence="1 12">Multi-pass membrane protein</topology>
    </subcellularLocation>
</comment>
<evidence type="ECO:0000256" key="10">
    <source>
        <dbReference type="ARBA" id="ARBA00023136"/>
    </source>
</evidence>
<feature type="domain" description="TonB-dependent receptor plug" evidence="17">
    <location>
        <begin position="50"/>
        <end position="158"/>
    </location>
</feature>
<evidence type="ECO:0000256" key="15">
    <source>
        <dbReference type="SAM" id="SignalP"/>
    </source>
</evidence>
<keyword evidence="3 12" id="KW-1134">Transmembrane beta strand</keyword>
<dbReference type="InterPro" id="IPR010917">
    <property type="entry name" value="TonB_rcpt_CS"/>
</dbReference>
<feature type="chain" id="PRO_5045083247" evidence="15">
    <location>
        <begin position="23"/>
        <end position="649"/>
    </location>
</feature>
<evidence type="ECO:0000256" key="3">
    <source>
        <dbReference type="ARBA" id="ARBA00022452"/>
    </source>
</evidence>
<evidence type="ECO:0000313" key="19">
    <source>
        <dbReference type="Proteomes" id="UP000629025"/>
    </source>
</evidence>
<evidence type="ECO:0000256" key="5">
    <source>
        <dbReference type="ARBA" id="ARBA00022692"/>
    </source>
</evidence>